<evidence type="ECO:0000313" key="2">
    <source>
        <dbReference type="EMBL" id="DAE14506.1"/>
    </source>
</evidence>
<accession>A0A8S5Q6C1</accession>
<feature type="transmembrane region" description="Helical" evidence="1">
    <location>
        <begin position="6"/>
        <end position="26"/>
    </location>
</feature>
<feature type="transmembrane region" description="Helical" evidence="1">
    <location>
        <begin position="38"/>
        <end position="62"/>
    </location>
</feature>
<keyword evidence="1" id="KW-0472">Membrane</keyword>
<reference evidence="2" key="1">
    <citation type="journal article" date="2021" name="Proc. Natl. Acad. Sci. U.S.A.">
        <title>A Catalog of Tens of Thousands of Viruses from Human Metagenomes Reveals Hidden Associations with Chronic Diseases.</title>
        <authorList>
            <person name="Tisza M.J."/>
            <person name="Buck C.B."/>
        </authorList>
    </citation>
    <scope>NUCLEOTIDE SEQUENCE</scope>
    <source>
        <strain evidence="2">Ct0QB11</strain>
    </source>
</reference>
<dbReference type="EMBL" id="BK015584">
    <property type="protein sequence ID" value="DAE14506.1"/>
    <property type="molecule type" value="Genomic_DNA"/>
</dbReference>
<organism evidence="2">
    <name type="scientific">Myoviridae sp. ct0QB11</name>
    <dbReference type="NCBI Taxonomy" id="2825012"/>
    <lineage>
        <taxon>Viruses</taxon>
        <taxon>Duplodnaviria</taxon>
        <taxon>Heunggongvirae</taxon>
        <taxon>Uroviricota</taxon>
        <taxon>Caudoviricetes</taxon>
    </lineage>
</organism>
<protein>
    <submittedName>
        <fullName evidence="2">Uncharacterized protein</fullName>
    </submittedName>
</protein>
<proteinExistence type="predicted"/>
<name>A0A8S5Q6C1_9CAUD</name>
<keyword evidence="1" id="KW-0812">Transmembrane</keyword>
<sequence>MLSFFTWGLILNFYAVVITTGLLWAIKAKRDEKKDKATAMAGIIALTLIPYVMATICLFFIIELAACKFDYEEYKKQNRKED</sequence>
<evidence type="ECO:0000256" key="1">
    <source>
        <dbReference type="SAM" id="Phobius"/>
    </source>
</evidence>
<keyword evidence="1" id="KW-1133">Transmembrane helix</keyword>